<dbReference type="Proteomes" id="UP000184386">
    <property type="component" value="Unassembled WGS sequence"/>
</dbReference>
<reference evidence="1 2" key="1">
    <citation type="submission" date="2016-11" db="EMBL/GenBank/DDBJ databases">
        <authorList>
            <person name="Jaros S."/>
            <person name="Januszkiewicz K."/>
            <person name="Wedrychowicz H."/>
        </authorList>
    </citation>
    <scope>NUCLEOTIDE SEQUENCE [LARGE SCALE GENOMIC DNA]</scope>
    <source>
        <strain evidence="1 2">DSM 15929</strain>
    </source>
</reference>
<name>A0A1M7DD27_9FIRM</name>
<protein>
    <submittedName>
        <fullName evidence="1">Uncharacterized protein</fullName>
    </submittedName>
</protein>
<accession>A0A1M7DD27</accession>
<dbReference type="RefSeq" id="WP_073280535.1">
    <property type="nucleotide sequence ID" value="NZ_FRAC01000053.1"/>
</dbReference>
<gene>
    <name evidence="1" type="ORF">SAMN02745136_05666</name>
</gene>
<keyword evidence="2" id="KW-1185">Reference proteome</keyword>
<organism evidence="1 2">
    <name type="scientific">Anaerocolumna jejuensis DSM 15929</name>
    <dbReference type="NCBI Taxonomy" id="1121322"/>
    <lineage>
        <taxon>Bacteria</taxon>
        <taxon>Bacillati</taxon>
        <taxon>Bacillota</taxon>
        <taxon>Clostridia</taxon>
        <taxon>Lachnospirales</taxon>
        <taxon>Lachnospiraceae</taxon>
        <taxon>Anaerocolumna</taxon>
    </lineage>
</organism>
<proteinExistence type="predicted"/>
<dbReference type="AlphaFoldDB" id="A0A1M7DD27"/>
<evidence type="ECO:0000313" key="2">
    <source>
        <dbReference type="Proteomes" id="UP000184386"/>
    </source>
</evidence>
<evidence type="ECO:0000313" key="1">
    <source>
        <dbReference type="EMBL" id="SHL77360.1"/>
    </source>
</evidence>
<dbReference type="EMBL" id="FRAC01000053">
    <property type="protein sequence ID" value="SHL77360.1"/>
    <property type="molecule type" value="Genomic_DNA"/>
</dbReference>
<sequence>MAVAINAAVRSNTAMHNLYYASKKTAIGCKTASFDREVKNEDTGVRASNTTVPYSNSNEIYEQMGCNCKSIPANHDNNLNNSGTITQGLTQVSEWSNEDTVKPAFITYNSGLTGYDTVEYFYDLTSDEDNPTMYMRTKAGAEENYYKLDLNSINPATATKAEMLGYYSYQEYKGEDVDMYQLMADMDMAEHNGFVSTNDNLQAAFLKCTDNWLKALQNVLNIQKNAGDSKGTTATQRLLHFMNSTQQVSAEQIQQLIKSE</sequence>